<protein>
    <submittedName>
        <fullName evidence="11">Mitochondrial dicarboxylate/tricarboxylate transporter DTC-like</fullName>
    </submittedName>
</protein>
<reference evidence="11" key="2">
    <citation type="submission" date="2025-08" db="UniProtKB">
        <authorList>
            <consortium name="RefSeq"/>
        </authorList>
    </citation>
    <scope>IDENTIFICATION</scope>
    <source>
        <tissue evidence="11">Leaves</tissue>
    </source>
</reference>
<keyword evidence="4 8" id="KW-0812">Transmembrane</keyword>
<evidence type="ECO:0000313" key="11">
    <source>
        <dbReference type="RefSeq" id="XP_071933979.1"/>
    </source>
</evidence>
<keyword evidence="5" id="KW-0677">Repeat</keyword>
<dbReference type="Gene3D" id="1.50.40.10">
    <property type="entry name" value="Mitochondrial carrier domain"/>
    <property type="match status" value="1"/>
</dbReference>
<proteinExistence type="inferred from homology"/>
<dbReference type="PANTHER" id="PTHR45618">
    <property type="entry name" value="MITOCHONDRIAL DICARBOXYLATE CARRIER-RELATED"/>
    <property type="match status" value="1"/>
</dbReference>
<comment type="subcellular location">
    <subcellularLocation>
        <location evidence="1">Membrane</location>
        <topology evidence="1">Multi-pass membrane protein</topology>
    </subcellularLocation>
</comment>
<dbReference type="Proteomes" id="UP001652660">
    <property type="component" value="Chromosome 1c"/>
</dbReference>
<evidence type="ECO:0000256" key="7">
    <source>
        <dbReference type="ARBA" id="ARBA00023136"/>
    </source>
</evidence>
<comment type="similarity">
    <text evidence="2 9">Belongs to the mitochondrial carrier (TC 2.A.29) family.</text>
</comment>
<dbReference type="GeneID" id="140036455"/>
<gene>
    <name evidence="11" type="primary">LOC140036455</name>
</gene>
<evidence type="ECO:0000256" key="6">
    <source>
        <dbReference type="ARBA" id="ARBA00022989"/>
    </source>
</evidence>
<dbReference type="SUPFAM" id="SSF103506">
    <property type="entry name" value="Mitochondrial carrier"/>
    <property type="match status" value="1"/>
</dbReference>
<keyword evidence="3 9" id="KW-0813">Transport</keyword>
<evidence type="ECO:0000256" key="8">
    <source>
        <dbReference type="PROSITE-ProRule" id="PRU00282"/>
    </source>
</evidence>
<keyword evidence="10" id="KW-1185">Reference proteome</keyword>
<evidence type="ECO:0000256" key="3">
    <source>
        <dbReference type="ARBA" id="ARBA00022448"/>
    </source>
</evidence>
<organism evidence="10 11">
    <name type="scientific">Coffea arabica</name>
    <name type="common">Arabian coffee</name>
    <dbReference type="NCBI Taxonomy" id="13443"/>
    <lineage>
        <taxon>Eukaryota</taxon>
        <taxon>Viridiplantae</taxon>
        <taxon>Streptophyta</taxon>
        <taxon>Embryophyta</taxon>
        <taxon>Tracheophyta</taxon>
        <taxon>Spermatophyta</taxon>
        <taxon>Magnoliopsida</taxon>
        <taxon>eudicotyledons</taxon>
        <taxon>Gunneridae</taxon>
        <taxon>Pentapetalae</taxon>
        <taxon>asterids</taxon>
        <taxon>lamiids</taxon>
        <taxon>Gentianales</taxon>
        <taxon>Rubiaceae</taxon>
        <taxon>Ixoroideae</taxon>
        <taxon>Gardenieae complex</taxon>
        <taxon>Bertiereae - Coffeeae clade</taxon>
        <taxon>Coffeeae</taxon>
        <taxon>Coffea</taxon>
    </lineage>
</organism>
<evidence type="ECO:0000256" key="9">
    <source>
        <dbReference type="RuleBase" id="RU000488"/>
    </source>
</evidence>
<sequence length="319" mass="35622">MDDSEGFTVEEKKTPNSIEVSSYGVYHRNNKIWPTLKPFVNGFLAGQLTLLGYYGAYWSAKLTLYLAEEAHDHHNAAKIRTALHAVRKNLPHWKLFQATYATAQFGSFDLLTKKVEAANGGLRLTLYQEACCGLISGGIAGSIYHPLYRAAASLRASSSQSAETQINYRNLFASLSHKTRSEGLFALWKGSGFYVSRQMVMNMGLLTSYSRSVGYFSESVGLTKFQAQLGAGIVSAFFAAACGCPWPHIAAIKRMIQADGGRKHSHRDALYCIWQVIRPGGQFKIYSEIFKSFLHFTPYYVIQWLNLEDVRALVEEKGL</sequence>
<dbReference type="RefSeq" id="XP_071933979.1">
    <property type="nucleotide sequence ID" value="XM_072077878.1"/>
</dbReference>
<dbReference type="InterPro" id="IPR018108">
    <property type="entry name" value="MCP_transmembrane"/>
</dbReference>
<evidence type="ECO:0000313" key="10">
    <source>
        <dbReference type="Proteomes" id="UP001652660"/>
    </source>
</evidence>
<evidence type="ECO:0000256" key="2">
    <source>
        <dbReference type="ARBA" id="ARBA00006375"/>
    </source>
</evidence>
<dbReference type="PROSITE" id="PS50920">
    <property type="entry name" value="SOLCAR"/>
    <property type="match status" value="1"/>
</dbReference>
<evidence type="ECO:0000256" key="5">
    <source>
        <dbReference type="ARBA" id="ARBA00022737"/>
    </source>
</evidence>
<feature type="repeat" description="Solcar" evidence="8">
    <location>
        <begin position="124"/>
        <end position="215"/>
    </location>
</feature>
<dbReference type="Pfam" id="PF00153">
    <property type="entry name" value="Mito_carr"/>
    <property type="match status" value="1"/>
</dbReference>
<keyword evidence="6" id="KW-1133">Transmembrane helix</keyword>
<dbReference type="InterPro" id="IPR050391">
    <property type="entry name" value="Mito_Metabolite_Transporter"/>
</dbReference>
<accession>A0ABM4WQC2</accession>
<name>A0ABM4WQC2_COFAR</name>
<reference evidence="10" key="1">
    <citation type="journal article" date="2025" name="Foods">
        <title>Unveiling the Microbial Signatures of Arabica Coffee Cherries: Insights into Ripeness Specific Diversity, Functional Traits, and Implications for Quality and Safety.</title>
        <authorList>
            <consortium name="RefSeq"/>
            <person name="Tenea G.N."/>
            <person name="Cifuentes V."/>
            <person name="Reyes P."/>
            <person name="Cevallos-Vallejos M."/>
        </authorList>
    </citation>
    <scope>NUCLEOTIDE SEQUENCE [LARGE SCALE GENOMIC DNA]</scope>
</reference>
<dbReference type="InterPro" id="IPR023395">
    <property type="entry name" value="MCP_dom_sf"/>
</dbReference>
<evidence type="ECO:0000256" key="4">
    <source>
        <dbReference type="ARBA" id="ARBA00022692"/>
    </source>
</evidence>
<evidence type="ECO:0000256" key="1">
    <source>
        <dbReference type="ARBA" id="ARBA00004141"/>
    </source>
</evidence>
<keyword evidence="7 8" id="KW-0472">Membrane</keyword>